<dbReference type="Proteomes" id="UP000216101">
    <property type="component" value="Unassembled WGS sequence"/>
</dbReference>
<dbReference type="AlphaFoldDB" id="A0A266Q4M5"/>
<name>A0A266Q4M5_9GAMM</name>
<dbReference type="RefSeq" id="WP_094985824.1">
    <property type="nucleotide sequence ID" value="NZ_NHNI01000002.1"/>
</dbReference>
<evidence type="ECO:0000313" key="2">
    <source>
        <dbReference type="Proteomes" id="UP000216101"/>
    </source>
</evidence>
<evidence type="ECO:0000313" key="1">
    <source>
        <dbReference type="EMBL" id="OZY84827.1"/>
    </source>
</evidence>
<comment type="caution">
    <text evidence="1">The sequence shown here is derived from an EMBL/GenBank/DDBJ whole genome shotgun (WGS) entry which is preliminary data.</text>
</comment>
<gene>
    <name evidence="1" type="ORF">CBP51_16835</name>
</gene>
<reference evidence="2" key="1">
    <citation type="submission" date="2017-05" db="EMBL/GenBank/DDBJ databases">
        <authorList>
            <person name="Barney B.M."/>
        </authorList>
    </citation>
    <scope>NUCLEOTIDE SEQUENCE [LARGE SCALE GENOMIC DNA]</scope>
    <source>
        <strain evidence="2">PSBB022</strain>
    </source>
</reference>
<dbReference type="Pfam" id="PF05069">
    <property type="entry name" value="Phage_tail_S"/>
    <property type="match status" value="1"/>
</dbReference>
<keyword evidence="2" id="KW-1185">Reference proteome</keyword>
<proteinExistence type="predicted"/>
<dbReference type="InterPro" id="IPR006522">
    <property type="entry name" value="Phage_virion_morphogenesis"/>
</dbReference>
<protein>
    <submittedName>
        <fullName evidence="1">Phage virion morphogenesis protein</fullName>
    </submittedName>
</protein>
<organism evidence="1 2">
    <name type="scientific">Cellvibrio mixtus</name>
    <dbReference type="NCBI Taxonomy" id="39650"/>
    <lineage>
        <taxon>Bacteria</taxon>
        <taxon>Pseudomonadati</taxon>
        <taxon>Pseudomonadota</taxon>
        <taxon>Gammaproteobacteria</taxon>
        <taxon>Cellvibrionales</taxon>
        <taxon>Cellvibrionaceae</taxon>
        <taxon>Cellvibrio</taxon>
    </lineage>
</organism>
<dbReference type="EMBL" id="NHNI01000002">
    <property type="protein sequence ID" value="OZY84827.1"/>
    <property type="molecule type" value="Genomic_DNA"/>
</dbReference>
<sequence>MAGASFEYDDAAAQERLNQLEEKLGDLTPALEDIGEYLMNSHQQRFKDQVAPDGTPWAPLSPSYQRNKARNKNRILVLNGYLEKNFRYQVGNNELNFGTNVPYAAHHHFGTKPYTIKPKTKKALAFGGAVVKKVNHPGLKARPLIGVSDADTAEILRLLDEHLEL</sequence>
<accession>A0A266Q4M5</accession>
<dbReference type="NCBIfam" id="TIGR01635">
    <property type="entry name" value="tail_comp_S"/>
    <property type="match status" value="1"/>
</dbReference>